<dbReference type="Proteomes" id="UP000323664">
    <property type="component" value="Unassembled WGS sequence"/>
</dbReference>
<dbReference type="SUPFAM" id="SSF55729">
    <property type="entry name" value="Acyl-CoA N-acyltransferases (Nat)"/>
    <property type="match status" value="1"/>
</dbReference>
<evidence type="ECO:0000313" key="2">
    <source>
        <dbReference type="EMBL" id="KAA8787105.1"/>
    </source>
</evidence>
<proteinExistence type="predicted"/>
<name>A0A5M9WZT8_PAEAM</name>
<evidence type="ECO:0000313" key="3">
    <source>
        <dbReference type="Proteomes" id="UP000323664"/>
    </source>
</evidence>
<dbReference type="PROSITE" id="PS51186">
    <property type="entry name" value="GNAT"/>
    <property type="match status" value="1"/>
</dbReference>
<keyword evidence="2" id="KW-0808">Transferase</keyword>
<dbReference type="GO" id="GO:0016747">
    <property type="term" value="F:acyltransferase activity, transferring groups other than amino-acyl groups"/>
    <property type="evidence" value="ECO:0007669"/>
    <property type="project" value="InterPro"/>
</dbReference>
<dbReference type="CDD" id="cd04301">
    <property type="entry name" value="NAT_SF"/>
    <property type="match status" value="1"/>
</dbReference>
<dbReference type="Gene3D" id="3.40.630.30">
    <property type="match status" value="1"/>
</dbReference>
<reference evidence="2 3" key="1">
    <citation type="journal article" date="2019" name="J. Ind. Microbiol. Biotechnol.">
        <title>Paenibacillus amylolyticus 27C64 has a diverse set of carbohydrate-active enzymes and complete pectin deconstruction system.</title>
        <authorList>
            <person name="Keggi C."/>
            <person name="Doran-Peterson J."/>
        </authorList>
    </citation>
    <scope>NUCLEOTIDE SEQUENCE [LARGE SCALE GENOMIC DNA]</scope>
    <source>
        <strain evidence="2 3">27C64</strain>
    </source>
</reference>
<sequence length="142" mass="16808">MHIEFNEFLISDDKSLLDYETICGFLSRSYWASKRPKEKIIRSFQSSECVGVYQDNRQVGFARLVTDYETVYYLCDVYIDEDYRGRGIGKKLIESITTSDKYKNLSGILRTKDAHGLYEEYQFVKDNDKYMGRMPDFLREKP</sequence>
<protein>
    <submittedName>
        <fullName evidence="2">GNAT family N-acetyltransferase</fullName>
    </submittedName>
</protein>
<evidence type="ECO:0000259" key="1">
    <source>
        <dbReference type="PROSITE" id="PS51186"/>
    </source>
</evidence>
<dbReference type="Pfam" id="PF13508">
    <property type="entry name" value="Acetyltransf_7"/>
    <property type="match status" value="1"/>
</dbReference>
<comment type="caution">
    <text evidence="2">The sequence shown here is derived from an EMBL/GenBank/DDBJ whole genome shotgun (WGS) entry which is preliminary data.</text>
</comment>
<feature type="domain" description="N-acetyltransferase" evidence="1">
    <location>
        <begin position="3"/>
        <end position="142"/>
    </location>
</feature>
<dbReference type="RefSeq" id="WP_123066777.1">
    <property type="nucleotide sequence ID" value="NZ_RIAS01000018.1"/>
</dbReference>
<dbReference type="OrthoDB" id="3216107at2"/>
<dbReference type="PANTHER" id="PTHR43233:SF1">
    <property type="entry name" value="FAMILY N-ACETYLTRANSFERASE, PUTATIVE (AFU_ORTHOLOGUE AFUA_6G03350)-RELATED"/>
    <property type="match status" value="1"/>
</dbReference>
<dbReference type="AlphaFoldDB" id="A0A5M9WZT8"/>
<dbReference type="EMBL" id="RIAS01000018">
    <property type="protein sequence ID" value="KAA8787105.1"/>
    <property type="molecule type" value="Genomic_DNA"/>
</dbReference>
<gene>
    <name evidence="2" type="ORF">EC604_25050</name>
</gene>
<dbReference type="InterPro" id="IPR000182">
    <property type="entry name" value="GNAT_dom"/>
</dbReference>
<dbReference type="InterPro" id="IPR016181">
    <property type="entry name" value="Acyl_CoA_acyltransferase"/>
</dbReference>
<accession>A0A5M9WZT8</accession>
<dbReference type="InterPro" id="IPR053144">
    <property type="entry name" value="Acetyltransferase_Butenolide"/>
</dbReference>
<dbReference type="PANTHER" id="PTHR43233">
    <property type="entry name" value="FAMILY N-ACETYLTRANSFERASE, PUTATIVE (AFU_ORTHOLOGUE AFUA_6G03350)-RELATED"/>
    <property type="match status" value="1"/>
</dbReference>
<organism evidence="2 3">
    <name type="scientific">Paenibacillus amylolyticus</name>
    <dbReference type="NCBI Taxonomy" id="1451"/>
    <lineage>
        <taxon>Bacteria</taxon>
        <taxon>Bacillati</taxon>
        <taxon>Bacillota</taxon>
        <taxon>Bacilli</taxon>
        <taxon>Bacillales</taxon>
        <taxon>Paenibacillaceae</taxon>
        <taxon>Paenibacillus</taxon>
    </lineage>
</organism>